<dbReference type="Pfam" id="PF09458">
    <property type="entry name" value="H_lectin"/>
    <property type="match status" value="1"/>
</dbReference>
<gene>
    <name evidence="2" type="ORF">ROJ8625_02595</name>
</gene>
<evidence type="ECO:0000313" key="3">
    <source>
        <dbReference type="Proteomes" id="UP000193570"/>
    </source>
</evidence>
<sequence length="116" mass="13001">MRTFDSHRMGVAQGTVELFSDFADGGEMWTGSGSRERRRRVEFPDPFSAPPAVHLSLALWDVDAAANMRADLSTENVAADGFEMVFRTWGDTRIARVRLSWMAIGPVASEDDWTLY</sequence>
<dbReference type="AlphaFoldDB" id="A0A1X6ZI85"/>
<dbReference type="GO" id="GO:0098609">
    <property type="term" value="P:cell-cell adhesion"/>
    <property type="evidence" value="ECO:0007669"/>
    <property type="project" value="TreeGrafter"/>
</dbReference>
<dbReference type="GO" id="GO:0046871">
    <property type="term" value="F:N-acetylgalactosamine binding"/>
    <property type="evidence" value="ECO:0007669"/>
    <property type="project" value="TreeGrafter"/>
</dbReference>
<dbReference type="GO" id="GO:0098636">
    <property type="term" value="C:protein complex involved in cell adhesion"/>
    <property type="evidence" value="ECO:0007669"/>
    <property type="project" value="TreeGrafter"/>
</dbReference>
<dbReference type="RefSeq" id="WP_085792271.1">
    <property type="nucleotide sequence ID" value="NZ_FWFK01000004.1"/>
</dbReference>
<dbReference type="GO" id="GO:0045335">
    <property type="term" value="C:phagocytic vesicle"/>
    <property type="evidence" value="ECO:0007669"/>
    <property type="project" value="TreeGrafter"/>
</dbReference>
<protein>
    <submittedName>
        <fullName evidence="2">H-type lectin domain protein</fullName>
    </submittedName>
</protein>
<organism evidence="2 3">
    <name type="scientific">Roseivivax jejudonensis</name>
    <dbReference type="NCBI Taxonomy" id="1529041"/>
    <lineage>
        <taxon>Bacteria</taxon>
        <taxon>Pseudomonadati</taxon>
        <taxon>Pseudomonadota</taxon>
        <taxon>Alphaproteobacteria</taxon>
        <taxon>Rhodobacterales</taxon>
        <taxon>Roseobacteraceae</taxon>
        <taxon>Roseivivax</taxon>
    </lineage>
</organism>
<accession>A0A1X6ZI85</accession>
<dbReference type="SUPFAM" id="SSF141086">
    <property type="entry name" value="Agglutinin HPA-like"/>
    <property type="match status" value="1"/>
</dbReference>
<keyword evidence="2" id="KW-0430">Lectin</keyword>
<evidence type="ECO:0000313" key="2">
    <source>
        <dbReference type="EMBL" id="SLN51816.1"/>
    </source>
</evidence>
<dbReference type="GO" id="GO:0009986">
    <property type="term" value="C:cell surface"/>
    <property type="evidence" value="ECO:0007669"/>
    <property type="project" value="TreeGrafter"/>
</dbReference>
<dbReference type="EMBL" id="FWFK01000004">
    <property type="protein sequence ID" value="SLN51816.1"/>
    <property type="molecule type" value="Genomic_DNA"/>
</dbReference>
<dbReference type="Gene3D" id="2.60.40.2080">
    <property type="match status" value="1"/>
</dbReference>
<dbReference type="GO" id="GO:0030247">
    <property type="term" value="F:polysaccharide binding"/>
    <property type="evidence" value="ECO:0007669"/>
    <property type="project" value="TreeGrafter"/>
</dbReference>
<dbReference type="OrthoDB" id="7658568at2"/>
<keyword evidence="3" id="KW-1185">Reference proteome</keyword>
<dbReference type="PANTHER" id="PTHR46938">
    <property type="entry name" value="DISCOIDIN-1 SUBUNIT A-RELATED-RELATED"/>
    <property type="match status" value="1"/>
</dbReference>
<evidence type="ECO:0000259" key="1">
    <source>
        <dbReference type="Pfam" id="PF09458"/>
    </source>
</evidence>
<proteinExistence type="predicted"/>
<reference evidence="2 3" key="1">
    <citation type="submission" date="2017-03" db="EMBL/GenBank/DDBJ databases">
        <authorList>
            <person name="Afonso C.L."/>
            <person name="Miller P.J."/>
            <person name="Scott M.A."/>
            <person name="Spackman E."/>
            <person name="Goraichik I."/>
            <person name="Dimitrov K.M."/>
            <person name="Suarez D.L."/>
            <person name="Swayne D.E."/>
        </authorList>
    </citation>
    <scope>NUCLEOTIDE SEQUENCE [LARGE SCALE GENOMIC DNA]</scope>
    <source>
        <strain evidence="2 3">CECT 8625</strain>
    </source>
</reference>
<dbReference type="GO" id="GO:0070492">
    <property type="term" value="F:oligosaccharide binding"/>
    <property type="evidence" value="ECO:0007669"/>
    <property type="project" value="TreeGrafter"/>
</dbReference>
<dbReference type="InterPro" id="IPR037221">
    <property type="entry name" value="H-type_lectin_dom_sf"/>
</dbReference>
<dbReference type="InterPro" id="IPR019019">
    <property type="entry name" value="H-type_lectin_domain"/>
</dbReference>
<name>A0A1X6ZI85_9RHOB</name>
<feature type="domain" description="H-type lectin" evidence="1">
    <location>
        <begin position="39"/>
        <end position="104"/>
    </location>
</feature>
<dbReference type="Proteomes" id="UP000193570">
    <property type="component" value="Unassembled WGS sequence"/>
</dbReference>
<dbReference type="InterPro" id="IPR052487">
    <property type="entry name" value="Galactose-binding_lectin"/>
</dbReference>